<comment type="caution">
    <text evidence="2">The sequence shown here is derived from an EMBL/GenBank/DDBJ whole genome shotgun (WGS) entry which is preliminary data.</text>
</comment>
<dbReference type="OrthoDB" id="433738at2759"/>
<feature type="compositionally biased region" description="Low complexity" evidence="1">
    <location>
        <begin position="1"/>
        <end position="14"/>
    </location>
</feature>
<dbReference type="EMBL" id="NBII01000008">
    <property type="protein sequence ID" value="PAV16218.1"/>
    <property type="molecule type" value="Genomic_DNA"/>
</dbReference>
<organism evidence="2 3">
    <name type="scientific">Pyrrhoderma noxium</name>
    <dbReference type="NCBI Taxonomy" id="2282107"/>
    <lineage>
        <taxon>Eukaryota</taxon>
        <taxon>Fungi</taxon>
        <taxon>Dikarya</taxon>
        <taxon>Basidiomycota</taxon>
        <taxon>Agaricomycotina</taxon>
        <taxon>Agaricomycetes</taxon>
        <taxon>Hymenochaetales</taxon>
        <taxon>Hymenochaetaceae</taxon>
        <taxon>Pyrrhoderma</taxon>
    </lineage>
</organism>
<feature type="compositionally biased region" description="Polar residues" evidence="1">
    <location>
        <begin position="280"/>
        <end position="300"/>
    </location>
</feature>
<gene>
    <name evidence="2" type="ORF">PNOK_0783800</name>
</gene>
<feature type="region of interest" description="Disordered" evidence="1">
    <location>
        <begin position="1"/>
        <end position="71"/>
    </location>
</feature>
<sequence length="521" mass="57545">MQTRRSSQLSSLVLPHPPLPKRTSSIRSSTESFTSPRTPRNSSGGGRSSPHLFKMDSCGPRRSTDSWNSSIHDGGDDDMEWEWTVDQLGLLSKTLDALPSHLLSPFNGTVPPANVLDKISRSIINAKDPLEWPHSIRSTRIKLLKLSRARAREFGVEEGHLSTELSTDILQPTTNVQKKPLYRQSSMDFIKGNSLKNEKAIERLSSRLQKVDRIIPDPTRAYTRSSSRTPSPPPLRNQIVNRNETPRTPRTPNSEVVWVRGPPSSISGSRGSRLRRTTTAVPTISSGVAKQRGGTETPNNGYRLPKIKRSESFSSPNMNGLGHSLKRAPSYGSVSARSIDSRMSIDDQKENILSPQSQLDIYPSSDDEEKTRSQKIKKQKVGEEKKVPLKAASSATLKPKSSKSNTKGNSRAKKVQPKKLIPSEFGAALPHPQPEPVPPPSRIELPPSSPLCPFLLDDEENTGFSTPISPVTPAKRLRRVKTANFPGVRRRISFGHLSTPIEDDREGEQSGSILGSAFRMH</sequence>
<dbReference type="InParanoid" id="A0A286U9H9"/>
<feature type="region of interest" description="Disordered" evidence="1">
    <location>
        <begin position="499"/>
        <end position="521"/>
    </location>
</feature>
<dbReference type="Proteomes" id="UP000217199">
    <property type="component" value="Unassembled WGS sequence"/>
</dbReference>
<feature type="compositionally biased region" description="Low complexity" evidence="1">
    <location>
        <begin position="23"/>
        <end position="42"/>
    </location>
</feature>
<name>A0A286U9H9_9AGAM</name>
<feature type="compositionally biased region" description="Low complexity" evidence="1">
    <location>
        <begin position="442"/>
        <end position="455"/>
    </location>
</feature>
<reference evidence="2 3" key="1">
    <citation type="journal article" date="2017" name="Mol. Ecol.">
        <title>Comparative and population genomic landscape of Phellinus noxius: A hypervariable fungus causing root rot in trees.</title>
        <authorList>
            <person name="Chung C.L."/>
            <person name="Lee T.J."/>
            <person name="Akiba M."/>
            <person name="Lee H.H."/>
            <person name="Kuo T.H."/>
            <person name="Liu D."/>
            <person name="Ke H.M."/>
            <person name="Yokoi T."/>
            <person name="Roa M.B."/>
            <person name="Lu M.J."/>
            <person name="Chang Y.Y."/>
            <person name="Ann P.J."/>
            <person name="Tsai J.N."/>
            <person name="Chen C.Y."/>
            <person name="Tzean S.S."/>
            <person name="Ota Y."/>
            <person name="Hattori T."/>
            <person name="Sahashi N."/>
            <person name="Liou R.F."/>
            <person name="Kikuchi T."/>
            <person name="Tsai I.J."/>
        </authorList>
    </citation>
    <scope>NUCLEOTIDE SEQUENCE [LARGE SCALE GENOMIC DNA]</scope>
    <source>
        <strain evidence="2 3">FFPRI411160</strain>
    </source>
</reference>
<feature type="region of interest" description="Disordered" evidence="1">
    <location>
        <begin position="212"/>
        <end position="333"/>
    </location>
</feature>
<feature type="compositionally biased region" description="Polar residues" evidence="1">
    <location>
        <begin position="238"/>
        <end position="254"/>
    </location>
</feature>
<proteinExistence type="predicted"/>
<feature type="region of interest" description="Disordered" evidence="1">
    <location>
        <begin position="349"/>
        <end position="470"/>
    </location>
</feature>
<evidence type="ECO:0000313" key="2">
    <source>
        <dbReference type="EMBL" id="PAV16218.1"/>
    </source>
</evidence>
<dbReference type="AlphaFoldDB" id="A0A286U9H9"/>
<evidence type="ECO:0000256" key="1">
    <source>
        <dbReference type="SAM" id="MobiDB-lite"/>
    </source>
</evidence>
<feature type="compositionally biased region" description="Low complexity" evidence="1">
    <location>
        <begin position="260"/>
        <end position="271"/>
    </location>
</feature>
<protein>
    <submittedName>
        <fullName evidence="2">Uncharacterized protein</fullName>
    </submittedName>
</protein>
<keyword evidence="3" id="KW-1185">Reference proteome</keyword>
<accession>A0A286U9H9</accession>
<dbReference type="STRING" id="2282107.A0A286U9H9"/>
<feature type="compositionally biased region" description="Pro residues" evidence="1">
    <location>
        <begin position="431"/>
        <end position="441"/>
    </location>
</feature>
<evidence type="ECO:0000313" key="3">
    <source>
        <dbReference type="Proteomes" id="UP000217199"/>
    </source>
</evidence>